<feature type="transmembrane region" description="Helical" evidence="5">
    <location>
        <begin position="413"/>
        <end position="435"/>
    </location>
</feature>
<feature type="transmembrane region" description="Helical" evidence="5">
    <location>
        <begin position="227"/>
        <end position="248"/>
    </location>
</feature>
<protein>
    <submittedName>
        <fullName evidence="7">MFS transporter</fullName>
    </submittedName>
</protein>
<sequence length="478" mass="51745">MLKLPGDIAFVKTRKLSVSETLTPPNSTDRLGDAIAIAESAFIAPSAKPAKQQIRSSLKASTYDSIFSTIFSCATGDVLLSNFLLKLGATSVEIGYLAAIPMLANFLQPVGAYLADRTISRRWYNFRVFSPARMLWMILVLGIIGFGAHLFEAHQLIQWTLLISLFTHTCGAMGSASWVSWMAVLVPRRLRGRYFGLRNSMANLTNLFCVPLLGTFVSYWGGGTIQAYSLVLTLAVLAGIVSLSFQLLMADVNPQAASEAIAPESGSVPQPPTFVNFLRDTNFLKYLFYYGVWMFAVNLSLPFFNVYLLKDLGLDISCVTIYSSLNAGANVLMLLIWGKLADHVGNRRVLLSVGILVAAIPLLWLGVNTDRLSVWLWLPLLYVLWGSAWSAIDLCSNNLQMAIAPIGKSSSSYFATAAAISGLGGALGTTTGGFLSQYASFGGIGGLFILSAVLRLVALLPLIFVREPGRQSPSLVLP</sequence>
<reference evidence="7 8" key="1">
    <citation type="submission" date="2016-11" db="EMBL/GenBank/DDBJ databases">
        <title>Draft Genome Sequences of Nine Cyanobacterial Strains from Diverse Habitats.</title>
        <authorList>
            <person name="Zhu T."/>
            <person name="Hou S."/>
            <person name="Lu X."/>
            <person name="Hess W.R."/>
        </authorList>
    </citation>
    <scope>NUCLEOTIDE SEQUENCE [LARGE SCALE GENOMIC DNA]</scope>
    <source>
        <strain evidence="7 8">NIES-593</strain>
    </source>
</reference>
<accession>A0A1U7HCM7</accession>
<feature type="transmembrane region" description="Helical" evidence="5">
    <location>
        <begin position="134"/>
        <end position="151"/>
    </location>
</feature>
<dbReference type="InterPro" id="IPR052528">
    <property type="entry name" value="Sugar_transport-like"/>
</dbReference>
<feature type="transmembrane region" description="Helical" evidence="5">
    <location>
        <begin position="314"/>
        <end position="337"/>
    </location>
</feature>
<dbReference type="AlphaFoldDB" id="A0A1U7HCM7"/>
<feature type="transmembrane region" description="Helical" evidence="5">
    <location>
        <begin position="157"/>
        <end position="181"/>
    </location>
</feature>
<dbReference type="PANTHER" id="PTHR23526:SF2">
    <property type="entry name" value="MAJOR FACILITATOR SUPERFAMILY (MFS) PROFILE DOMAIN-CONTAINING PROTEIN"/>
    <property type="match status" value="1"/>
</dbReference>
<evidence type="ECO:0000256" key="3">
    <source>
        <dbReference type="ARBA" id="ARBA00022989"/>
    </source>
</evidence>
<dbReference type="EMBL" id="MRCB01000021">
    <property type="protein sequence ID" value="OKH21330.1"/>
    <property type="molecule type" value="Genomic_DNA"/>
</dbReference>
<keyword evidence="8" id="KW-1185">Reference proteome</keyword>
<organism evidence="7 8">
    <name type="scientific">Hydrococcus rivularis NIES-593</name>
    <dbReference type="NCBI Taxonomy" id="1921803"/>
    <lineage>
        <taxon>Bacteria</taxon>
        <taxon>Bacillati</taxon>
        <taxon>Cyanobacteriota</taxon>
        <taxon>Cyanophyceae</taxon>
        <taxon>Pleurocapsales</taxon>
        <taxon>Hydrococcaceae</taxon>
        <taxon>Hydrococcus</taxon>
    </lineage>
</organism>
<evidence type="ECO:0000256" key="4">
    <source>
        <dbReference type="ARBA" id="ARBA00023136"/>
    </source>
</evidence>
<dbReference type="STRING" id="1921803.NIES593_16155"/>
<feature type="transmembrane region" description="Helical" evidence="5">
    <location>
        <begin position="441"/>
        <end position="465"/>
    </location>
</feature>
<comment type="caution">
    <text evidence="7">The sequence shown here is derived from an EMBL/GenBank/DDBJ whole genome shotgun (WGS) entry which is preliminary data.</text>
</comment>
<dbReference type="InterPro" id="IPR020846">
    <property type="entry name" value="MFS_dom"/>
</dbReference>
<feature type="transmembrane region" description="Helical" evidence="5">
    <location>
        <begin position="94"/>
        <end position="114"/>
    </location>
</feature>
<dbReference type="OrthoDB" id="9772882at2"/>
<dbReference type="Proteomes" id="UP000186868">
    <property type="component" value="Unassembled WGS sequence"/>
</dbReference>
<keyword evidence="3 5" id="KW-1133">Transmembrane helix</keyword>
<keyword evidence="4 5" id="KW-0472">Membrane</keyword>
<dbReference type="Gene3D" id="1.20.1250.20">
    <property type="entry name" value="MFS general substrate transporter like domains"/>
    <property type="match status" value="2"/>
</dbReference>
<feature type="transmembrane region" description="Helical" evidence="5">
    <location>
        <begin position="373"/>
        <end position="392"/>
    </location>
</feature>
<comment type="subcellular location">
    <subcellularLocation>
        <location evidence="1">Cell membrane</location>
        <topology evidence="1">Multi-pass membrane protein</topology>
    </subcellularLocation>
</comment>
<keyword evidence="2 5" id="KW-0812">Transmembrane</keyword>
<evidence type="ECO:0000313" key="7">
    <source>
        <dbReference type="EMBL" id="OKH21330.1"/>
    </source>
</evidence>
<dbReference type="InterPro" id="IPR011701">
    <property type="entry name" value="MFS"/>
</dbReference>
<feature type="transmembrane region" description="Helical" evidence="5">
    <location>
        <begin position="202"/>
        <end position="221"/>
    </location>
</feature>
<evidence type="ECO:0000256" key="1">
    <source>
        <dbReference type="ARBA" id="ARBA00004651"/>
    </source>
</evidence>
<dbReference type="PANTHER" id="PTHR23526">
    <property type="entry name" value="INTEGRAL MEMBRANE TRANSPORT PROTEIN-RELATED"/>
    <property type="match status" value="1"/>
</dbReference>
<dbReference type="GO" id="GO:0022857">
    <property type="term" value="F:transmembrane transporter activity"/>
    <property type="evidence" value="ECO:0007669"/>
    <property type="project" value="InterPro"/>
</dbReference>
<feature type="transmembrane region" description="Helical" evidence="5">
    <location>
        <begin position="349"/>
        <end position="367"/>
    </location>
</feature>
<dbReference type="Pfam" id="PF07690">
    <property type="entry name" value="MFS_1"/>
    <property type="match status" value="1"/>
</dbReference>
<name>A0A1U7HCM7_9CYAN</name>
<evidence type="ECO:0000256" key="2">
    <source>
        <dbReference type="ARBA" id="ARBA00022692"/>
    </source>
</evidence>
<evidence type="ECO:0000259" key="6">
    <source>
        <dbReference type="PROSITE" id="PS50850"/>
    </source>
</evidence>
<evidence type="ECO:0000313" key="8">
    <source>
        <dbReference type="Proteomes" id="UP000186868"/>
    </source>
</evidence>
<evidence type="ECO:0000256" key="5">
    <source>
        <dbReference type="SAM" id="Phobius"/>
    </source>
</evidence>
<dbReference type="PROSITE" id="PS50850">
    <property type="entry name" value="MFS"/>
    <property type="match status" value="1"/>
</dbReference>
<dbReference type="RefSeq" id="WP_073600565.1">
    <property type="nucleotide sequence ID" value="NZ_MRCB01000021.1"/>
</dbReference>
<feature type="transmembrane region" description="Helical" evidence="5">
    <location>
        <begin position="287"/>
        <end position="308"/>
    </location>
</feature>
<feature type="domain" description="Major facilitator superfamily (MFS) profile" evidence="6">
    <location>
        <begin position="277"/>
        <end position="478"/>
    </location>
</feature>
<dbReference type="InterPro" id="IPR036259">
    <property type="entry name" value="MFS_trans_sf"/>
</dbReference>
<proteinExistence type="predicted"/>
<dbReference type="SUPFAM" id="SSF103473">
    <property type="entry name" value="MFS general substrate transporter"/>
    <property type="match status" value="1"/>
</dbReference>
<dbReference type="GO" id="GO:0005886">
    <property type="term" value="C:plasma membrane"/>
    <property type="evidence" value="ECO:0007669"/>
    <property type="project" value="UniProtKB-SubCell"/>
</dbReference>
<gene>
    <name evidence="7" type="ORF">NIES593_16155</name>
</gene>